<dbReference type="AlphaFoldDB" id="A0A8K0PGT7"/>
<feature type="domain" description="Pseudouridine synthase II N-terminal" evidence="7">
    <location>
        <begin position="74"/>
        <end position="207"/>
    </location>
</feature>
<dbReference type="PANTHER" id="PTHR13767:SF2">
    <property type="entry name" value="PSEUDOURIDYLATE SYNTHASE TRUB1"/>
    <property type="match status" value="1"/>
</dbReference>
<dbReference type="SUPFAM" id="SSF55120">
    <property type="entry name" value="Pseudouridine synthase"/>
    <property type="match status" value="1"/>
</dbReference>
<dbReference type="GO" id="GO:0160148">
    <property type="term" value="F:tRNA pseudouridine(55) synthase activity"/>
    <property type="evidence" value="ECO:0007669"/>
    <property type="project" value="UniProtKB-EC"/>
</dbReference>
<comment type="catalytic activity">
    <reaction evidence="1">
        <text>a uridine in mRNA = a pseudouridine in mRNA</text>
        <dbReference type="Rhea" id="RHEA:56644"/>
        <dbReference type="Rhea" id="RHEA-COMP:14658"/>
        <dbReference type="Rhea" id="RHEA-COMP:14659"/>
        <dbReference type="ChEBI" id="CHEBI:65314"/>
        <dbReference type="ChEBI" id="CHEBI:65315"/>
    </reaction>
</comment>
<dbReference type="PANTHER" id="PTHR13767">
    <property type="entry name" value="TRNA-PSEUDOURIDINE SYNTHASE"/>
    <property type="match status" value="1"/>
</dbReference>
<keyword evidence="9" id="KW-1185">Reference proteome</keyword>
<sequence>MSLRRFAMSASSQVLDGVFAVNKPTGMTSADICNEVKYKLSKSSLFAPVMEAQSSQRDDFKRRGQRLSRKMRQTKHVKIGHGGTLDPEASGVISFGVGDGTKALNHLQKNAKKGYEAVMVFGVATDSFDREGKVVGRKSWDEVTRDVVEAKLADFRGKVLQRPSVYSALSRGGVKMYEYARQGKDIPELEKREMFVSELELVDWMDEGKHEWQWPSEEIEKDRKDAFVKALRFEEIGGVEVVEGSEKRGLENEEADKGKGKRKREIDGQAKGNQDLKRSRAVKADQLKEDQSKVQGSEETSKPNPDGHDTPVDEGKDLSADSAPAEAEQHIAAQQRPCPAPALRIRMVVSSGFYVRSLCHDLGVAVGSLATMVALNRTKQACFELGENVIDYEDFGKGEDVWGPKVAARLNEWPSLHAKLKDDAKAGVE</sequence>
<comment type="similarity">
    <text evidence="2">Belongs to the pseudouridine synthase TruB family.</text>
</comment>
<keyword evidence="5" id="KW-0413">Isomerase</keyword>
<evidence type="ECO:0000256" key="6">
    <source>
        <dbReference type="SAM" id="MobiDB-lite"/>
    </source>
</evidence>
<evidence type="ECO:0000259" key="7">
    <source>
        <dbReference type="Pfam" id="PF01509"/>
    </source>
</evidence>
<keyword evidence="4" id="KW-0819">tRNA processing</keyword>
<feature type="region of interest" description="Disordered" evidence="6">
    <location>
        <begin position="247"/>
        <end position="336"/>
    </location>
</feature>
<evidence type="ECO:0000313" key="8">
    <source>
        <dbReference type="EMBL" id="KAG8631725.1"/>
    </source>
</evidence>
<reference evidence="8" key="1">
    <citation type="submission" date="2021-07" db="EMBL/GenBank/DDBJ databases">
        <title>Elsinoe batatas strain:CRI-CJ2 Genome sequencing and assembly.</title>
        <authorList>
            <person name="Huang L."/>
        </authorList>
    </citation>
    <scope>NUCLEOTIDE SEQUENCE</scope>
    <source>
        <strain evidence="8">CRI-CJ2</strain>
    </source>
</reference>
<gene>
    <name evidence="8" type="ORF">KVT40_000865</name>
</gene>
<accession>A0A8K0PGT7</accession>
<dbReference type="OrthoDB" id="9995526at2759"/>
<evidence type="ECO:0000256" key="3">
    <source>
        <dbReference type="ARBA" id="ARBA00012787"/>
    </source>
</evidence>
<name>A0A8K0PGT7_9PEZI</name>
<dbReference type="GO" id="GO:0006400">
    <property type="term" value="P:tRNA modification"/>
    <property type="evidence" value="ECO:0007669"/>
    <property type="project" value="TreeGrafter"/>
</dbReference>
<dbReference type="Pfam" id="PF01509">
    <property type="entry name" value="TruB_N"/>
    <property type="match status" value="1"/>
</dbReference>
<dbReference type="EC" id="5.4.99.25" evidence="3"/>
<feature type="compositionally biased region" description="Basic and acidic residues" evidence="6">
    <location>
        <begin position="247"/>
        <end position="292"/>
    </location>
</feature>
<dbReference type="InterPro" id="IPR014780">
    <property type="entry name" value="tRNA_psdUridine_synth_TruB"/>
</dbReference>
<evidence type="ECO:0000256" key="4">
    <source>
        <dbReference type="ARBA" id="ARBA00022694"/>
    </source>
</evidence>
<organism evidence="8 9">
    <name type="scientific">Elsinoe batatas</name>
    <dbReference type="NCBI Taxonomy" id="2601811"/>
    <lineage>
        <taxon>Eukaryota</taxon>
        <taxon>Fungi</taxon>
        <taxon>Dikarya</taxon>
        <taxon>Ascomycota</taxon>
        <taxon>Pezizomycotina</taxon>
        <taxon>Dothideomycetes</taxon>
        <taxon>Dothideomycetidae</taxon>
        <taxon>Myriangiales</taxon>
        <taxon>Elsinoaceae</taxon>
        <taxon>Elsinoe</taxon>
    </lineage>
</organism>
<dbReference type="InterPro" id="IPR002501">
    <property type="entry name" value="PsdUridine_synth_N"/>
</dbReference>
<dbReference type="GO" id="GO:0005634">
    <property type="term" value="C:nucleus"/>
    <property type="evidence" value="ECO:0007669"/>
    <property type="project" value="TreeGrafter"/>
</dbReference>
<evidence type="ECO:0000313" key="9">
    <source>
        <dbReference type="Proteomes" id="UP000809789"/>
    </source>
</evidence>
<dbReference type="Gene3D" id="3.30.2350.10">
    <property type="entry name" value="Pseudouridine synthase"/>
    <property type="match status" value="1"/>
</dbReference>
<feature type="compositionally biased region" description="Basic and acidic residues" evidence="6">
    <location>
        <begin position="299"/>
        <end position="319"/>
    </location>
</feature>
<dbReference type="InterPro" id="IPR020103">
    <property type="entry name" value="PsdUridine_synth_cat_dom_sf"/>
</dbReference>
<dbReference type="EMBL" id="JAESVG020000001">
    <property type="protein sequence ID" value="KAG8631725.1"/>
    <property type="molecule type" value="Genomic_DNA"/>
</dbReference>
<evidence type="ECO:0000256" key="5">
    <source>
        <dbReference type="ARBA" id="ARBA00023235"/>
    </source>
</evidence>
<proteinExistence type="inferred from homology"/>
<dbReference type="GO" id="GO:0003723">
    <property type="term" value="F:RNA binding"/>
    <property type="evidence" value="ECO:0007669"/>
    <property type="project" value="InterPro"/>
</dbReference>
<protein>
    <recommendedName>
        <fullName evidence="3">tRNA pseudouridine(55) synthase</fullName>
        <ecNumber evidence="3">5.4.99.25</ecNumber>
    </recommendedName>
</protein>
<dbReference type="HAMAP" id="MF_01080">
    <property type="entry name" value="TruB_bact"/>
    <property type="match status" value="1"/>
</dbReference>
<dbReference type="GO" id="GO:1990481">
    <property type="term" value="P:mRNA pseudouridine synthesis"/>
    <property type="evidence" value="ECO:0007669"/>
    <property type="project" value="TreeGrafter"/>
</dbReference>
<dbReference type="Proteomes" id="UP000809789">
    <property type="component" value="Unassembled WGS sequence"/>
</dbReference>
<evidence type="ECO:0000256" key="1">
    <source>
        <dbReference type="ARBA" id="ARBA00001166"/>
    </source>
</evidence>
<comment type="caution">
    <text evidence="8">The sequence shown here is derived from an EMBL/GenBank/DDBJ whole genome shotgun (WGS) entry which is preliminary data.</text>
</comment>
<evidence type="ECO:0000256" key="2">
    <source>
        <dbReference type="ARBA" id="ARBA00008999"/>
    </source>
</evidence>